<accession>A0ABN2BIP1</accession>
<dbReference type="Proteomes" id="UP001501470">
    <property type="component" value="Unassembled WGS sequence"/>
</dbReference>
<evidence type="ECO:0000313" key="2">
    <source>
        <dbReference type="EMBL" id="GAA1541833.1"/>
    </source>
</evidence>
<reference evidence="2 3" key="1">
    <citation type="journal article" date="2019" name="Int. J. Syst. Evol. Microbiol.">
        <title>The Global Catalogue of Microorganisms (GCM) 10K type strain sequencing project: providing services to taxonomists for standard genome sequencing and annotation.</title>
        <authorList>
            <consortium name="The Broad Institute Genomics Platform"/>
            <consortium name="The Broad Institute Genome Sequencing Center for Infectious Disease"/>
            <person name="Wu L."/>
            <person name="Ma J."/>
        </authorList>
    </citation>
    <scope>NUCLEOTIDE SEQUENCE [LARGE SCALE GENOMIC DNA]</scope>
    <source>
        <strain evidence="2 3">JCM 15933</strain>
    </source>
</reference>
<proteinExistence type="predicted"/>
<keyword evidence="1" id="KW-1133">Transmembrane helix</keyword>
<organism evidence="2 3">
    <name type="scientific">Dactylosporangium maewongense</name>
    <dbReference type="NCBI Taxonomy" id="634393"/>
    <lineage>
        <taxon>Bacteria</taxon>
        <taxon>Bacillati</taxon>
        <taxon>Actinomycetota</taxon>
        <taxon>Actinomycetes</taxon>
        <taxon>Micromonosporales</taxon>
        <taxon>Micromonosporaceae</taxon>
        <taxon>Dactylosporangium</taxon>
    </lineage>
</organism>
<keyword evidence="1" id="KW-0812">Transmembrane</keyword>
<gene>
    <name evidence="2" type="ORF">GCM10009827_071650</name>
</gene>
<feature type="transmembrane region" description="Helical" evidence="1">
    <location>
        <begin position="35"/>
        <end position="51"/>
    </location>
</feature>
<dbReference type="EMBL" id="BAAAQD010000016">
    <property type="protein sequence ID" value="GAA1541833.1"/>
    <property type="molecule type" value="Genomic_DNA"/>
</dbReference>
<keyword evidence="1" id="KW-0472">Membrane</keyword>
<protein>
    <submittedName>
        <fullName evidence="2">Uncharacterized protein</fullName>
    </submittedName>
</protein>
<evidence type="ECO:0000256" key="1">
    <source>
        <dbReference type="SAM" id="Phobius"/>
    </source>
</evidence>
<feature type="transmembrane region" description="Helical" evidence="1">
    <location>
        <begin position="57"/>
        <end position="74"/>
    </location>
</feature>
<evidence type="ECO:0000313" key="3">
    <source>
        <dbReference type="Proteomes" id="UP001501470"/>
    </source>
</evidence>
<keyword evidence="3" id="KW-1185">Reference proteome</keyword>
<name>A0ABN2BIP1_9ACTN</name>
<feature type="transmembrane region" description="Helical" evidence="1">
    <location>
        <begin position="152"/>
        <end position="174"/>
    </location>
</feature>
<comment type="caution">
    <text evidence="2">The sequence shown here is derived from an EMBL/GenBank/DDBJ whole genome shotgun (WGS) entry which is preliminary data.</text>
</comment>
<feature type="transmembrane region" description="Helical" evidence="1">
    <location>
        <begin position="124"/>
        <end position="146"/>
    </location>
</feature>
<sequence length="182" mass="20232">MHAGGAGSTGFEAALAEFVALRGELDEIARGQRQILILNVTAAGALFGFVLSNAVPTKLLLVAPFVSVALGLLYQQYTVHAKGVGAYIDEHVRPVIVETAGDDRLWRWQRYLTQDMYPGWRSRFAMWMAFLMLVPAVPVFGLAWMLPSLDSFWTWSVWSVGVVMVAAHVTSWFVESRGVEWI</sequence>